<evidence type="ECO:0000256" key="1">
    <source>
        <dbReference type="SAM" id="MobiDB-lite"/>
    </source>
</evidence>
<organism evidence="2 3">
    <name type="scientific">Marasmius crinis-equi</name>
    <dbReference type="NCBI Taxonomy" id="585013"/>
    <lineage>
        <taxon>Eukaryota</taxon>
        <taxon>Fungi</taxon>
        <taxon>Dikarya</taxon>
        <taxon>Basidiomycota</taxon>
        <taxon>Agaricomycotina</taxon>
        <taxon>Agaricomycetes</taxon>
        <taxon>Agaricomycetidae</taxon>
        <taxon>Agaricales</taxon>
        <taxon>Marasmiineae</taxon>
        <taxon>Marasmiaceae</taxon>
        <taxon>Marasmius</taxon>
    </lineage>
</organism>
<dbReference type="SUPFAM" id="SSF52047">
    <property type="entry name" value="RNI-like"/>
    <property type="match status" value="1"/>
</dbReference>
<gene>
    <name evidence="2" type="ORF">V5O48_017282</name>
</gene>
<sequence length="642" mass="73339">MATPIVPPDALQRVNVVADSRRRHLQQHSSVPLQLRHNELPKETAEAEALQVFAKGEVLVPEKRNTSIRTAVVEGRLVGVEEKYQGRLSEDRTNVLPSWHTPMERVPPEIIEKIAHYVCLDDPRTNEWSGYTLKIKYRGGQHAPALVLGGVCHRWRVVVHSSRRLWSSIFIALDEITAKTGVIVNYYLERTGTGPLERLAIVDEEDDSTIRQASLRAILDRLAEKAQLYIDHVLRILFQHFDRVAELTVRSTHLATRDTTRFRTPSFPLLRSFTDLTIDVSLSTRTTIWSYLPDAPKLQFVELWEYGFRGYLRLLPYENLISLSITGLSYFCFLIEVLPECKQLARLRVCGIDQIEPPENGSGREDRISLPSLTHLHFEAKETPPHEFGELFLHFNLPFLTELSLVFSYTYRPAAQQPDDQFIMPEWANNLATMLEISSCRLTTLTLDTVFSSPPSVYVVPDILRSCPHLRCLAFKISGKTLKRQITPQFTIALATSLAPNAESPHSTLVPRLINLIIQEPLLSLDQRTVACINSFWDSRSEEGLSRTGLRDVIEPIETLSIDFWDFSKKTIEREWEEMKNLGDQVGLCVVKRLGEADEHEYDVTEDEEDGSEEDDENVEECEDVEKCKDDDDEGTEVEFED</sequence>
<dbReference type="Proteomes" id="UP001465976">
    <property type="component" value="Unassembled WGS sequence"/>
</dbReference>
<evidence type="ECO:0000313" key="2">
    <source>
        <dbReference type="EMBL" id="KAL0564757.1"/>
    </source>
</evidence>
<evidence type="ECO:0000313" key="3">
    <source>
        <dbReference type="Proteomes" id="UP001465976"/>
    </source>
</evidence>
<protein>
    <recommendedName>
        <fullName evidence="4">F-box domain-containing protein</fullName>
    </recommendedName>
</protein>
<dbReference type="EMBL" id="JBAHYK010002600">
    <property type="protein sequence ID" value="KAL0564757.1"/>
    <property type="molecule type" value="Genomic_DNA"/>
</dbReference>
<reference evidence="2 3" key="1">
    <citation type="submission" date="2024-02" db="EMBL/GenBank/DDBJ databases">
        <title>A draft genome for the cacao thread blight pathogen Marasmius crinis-equi.</title>
        <authorList>
            <person name="Cohen S.P."/>
            <person name="Baruah I.K."/>
            <person name="Amoako-Attah I."/>
            <person name="Bukari Y."/>
            <person name="Meinhardt L.W."/>
            <person name="Bailey B.A."/>
        </authorList>
    </citation>
    <scope>NUCLEOTIDE SEQUENCE [LARGE SCALE GENOMIC DNA]</scope>
    <source>
        <strain evidence="2 3">GH-76</strain>
    </source>
</reference>
<feature type="region of interest" description="Disordered" evidence="1">
    <location>
        <begin position="599"/>
        <end position="642"/>
    </location>
</feature>
<comment type="caution">
    <text evidence="2">The sequence shown here is derived from an EMBL/GenBank/DDBJ whole genome shotgun (WGS) entry which is preliminary data.</text>
</comment>
<feature type="compositionally biased region" description="Acidic residues" evidence="1">
    <location>
        <begin position="599"/>
        <end position="624"/>
    </location>
</feature>
<proteinExistence type="predicted"/>
<name>A0ABR3EPG3_9AGAR</name>
<feature type="compositionally biased region" description="Acidic residues" evidence="1">
    <location>
        <begin position="631"/>
        <end position="642"/>
    </location>
</feature>
<evidence type="ECO:0008006" key="4">
    <source>
        <dbReference type="Google" id="ProtNLM"/>
    </source>
</evidence>
<accession>A0ABR3EPG3</accession>
<keyword evidence="3" id="KW-1185">Reference proteome</keyword>